<keyword evidence="3" id="KW-0808">Transferase</keyword>
<keyword evidence="11" id="KW-1185">Reference proteome</keyword>
<protein>
    <submittedName>
        <fullName evidence="10">Uncharacterized protein</fullName>
    </submittedName>
</protein>
<keyword evidence="6" id="KW-1133">Transmembrane helix</keyword>
<evidence type="ECO:0000256" key="5">
    <source>
        <dbReference type="ARBA" id="ARBA00022968"/>
    </source>
</evidence>
<evidence type="ECO:0000313" key="11">
    <source>
        <dbReference type="Proteomes" id="UP001153069"/>
    </source>
</evidence>
<evidence type="ECO:0000256" key="6">
    <source>
        <dbReference type="ARBA" id="ARBA00022989"/>
    </source>
</evidence>
<accession>A0A9N8DNB6</accession>
<evidence type="ECO:0000256" key="8">
    <source>
        <dbReference type="ARBA" id="ARBA00023136"/>
    </source>
</evidence>
<name>A0A9N8DNB6_9STRA</name>
<keyword evidence="4" id="KW-0812">Transmembrane</keyword>
<keyword evidence="7" id="KW-0333">Golgi apparatus</keyword>
<dbReference type="Gene3D" id="3.40.50.300">
    <property type="entry name" value="P-loop containing nucleotide triphosphate hydrolases"/>
    <property type="match status" value="1"/>
</dbReference>
<dbReference type="PANTHER" id="PTHR14647">
    <property type="entry name" value="GALACTOSE-3-O-SULFOTRANSFERASE"/>
    <property type="match status" value="1"/>
</dbReference>
<dbReference type="InterPro" id="IPR027417">
    <property type="entry name" value="P-loop_NTPase"/>
</dbReference>
<comment type="subcellular location">
    <subcellularLocation>
        <location evidence="1">Golgi apparatus membrane</location>
        <topology evidence="1">Single-pass type II membrane protein</topology>
    </subcellularLocation>
</comment>
<evidence type="ECO:0000256" key="4">
    <source>
        <dbReference type="ARBA" id="ARBA00022692"/>
    </source>
</evidence>
<dbReference type="AlphaFoldDB" id="A0A9N8DNB6"/>
<keyword evidence="5" id="KW-0735">Signal-anchor</keyword>
<gene>
    <name evidence="10" type="ORF">SEMRO_178_G078030.1</name>
</gene>
<dbReference type="InterPro" id="IPR009729">
    <property type="entry name" value="Gal-3-0_sulfotransfrase"/>
</dbReference>
<sequence length="484" mass="54558">MMQLKHRGVPHLLLFLVALAIFLGVFRPARLKRLDVPELTHKKPDSTMHDQLLERMRKEPESDFGSVAKSNAANWEKFRASIEAGKVPKTMKHNLSSKRKIERLIETSTSKHCLTTACIDKVATPLARSFPNRTNIDEWCFARQEGDGHPMPNLGDNKGHQGLILVKVPKAASSTTAAVVLRLGHRLGCNMNYIHWDHKPAHKGYNRRDKKKSIMILSVRDPGDLLTSHVYWSFVSLRDVPEEDVSPEFLVEKVKDFGIDYGSMRDRQGGFTLQFSSLERIPVGAGWDKEEQDLVHPQDAVKRVKGILNAYDFALVVERMDESLVALALLLGVPVGDVLVSSSKVSAPTGANGSEAGKTYVYSKRLKRCLPLVKSHHPPLLQRYLDSDHFRSQSYGDLILHAAANRSLDLTIERLGKEQFEKAMKEYLYWKKRMEQECSSMIHSPCSSDGKLQLSKSKSYCYGHDMGCGHKCIDRMLANGRDQT</sequence>
<proteinExistence type="inferred from homology"/>
<dbReference type="EMBL" id="CAICTM010000177">
    <property type="protein sequence ID" value="CAB9503849.1"/>
    <property type="molecule type" value="Genomic_DNA"/>
</dbReference>
<dbReference type="Proteomes" id="UP001153069">
    <property type="component" value="Unassembled WGS sequence"/>
</dbReference>
<dbReference type="OrthoDB" id="46480at2759"/>
<evidence type="ECO:0000256" key="1">
    <source>
        <dbReference type="ARBA" id="ARBA00004323"/>
    </source>
</evidence>
<evidence type="ECO:0000256" key="2">
    <source>
        <dbReference type="ARBA" id="ARBA00008124"/>
    </source>
</evidence>
<keyword evidence="9" id="KW-0325">Glycoprotein</keyword>
<dbReference type="GO" id="GO:0009247">
    <property type="term" value="P:glycolipid biosynthetic process"/>
    <property type="evidence" value="ECO:0007669"/>
    <property type="project" value="InterPro"/>
</dbReference>
<keyword evidence="8" id="KW-0472">Membrane</keyword>
<comment type="caution">
    <text evidence="10">The sequence shown here is derived from an EMBL/GenBank/DDBJ whole genome shotgun (WGS) entry which is preliminary data.</text>
</comment>
<reference evidence="10" key="1">
    <citation type="submission" date="2020-06" db="EMBL/GenBank/DDBJ databases">
        <authorList>
            <consortium name="Plant Systems Biology data submission"/>
        </authorList>
    </citation>
    <scope>NUCLEOTIDE SEQUENCE</scope>
    <source>
        <strain evidence="10">D6</strain>
    </source>
</reference>
<comment type="similarity">
    <text evidence="2">Belongs to the galactose-3-O-sulfotransferase family.</text>
</comment>
<evidence type="ECO:0000256" key="7">
    <source>
        <dbReference type="ARBA" id="ARBA00023034"/>
    </source>
</evidence>
<evidence type="ECO:0000313" key="10">
    <source>
        <dbReference type="EMBL" id="CAB9503849.1"/>
    </source>
</evidence>
<evidence type="ECO:0000256" key="9">
    <source>
        <dbReference type="ARBA" id="ARBA00023180"/>
    </source>
</evidence>
<evidence type="ECO:0000256" key="3">
    <source>
        <dbReference type="ARBA" id="ARBA00022679"/>
    </source>
</evidence>
<dbReference type="PANTHER" id="PTHR14647:SF87">
    <property type="entry name" value="PUTATIVE-RELATED"/>
    <property type="match status" value="1"/>
</dbReference>
<dbReference type="GO" id="GO:0001733">
    <property type="term" value="F:galactosylceramide sulfotransferase activity"/>
    <property type="evidence" value="ECO:0007669"/>
    <property type="project" value="InterPro"/>
</dbReference>
<dbReference type="GO" id="GO:0000139">
    <property type="term" value="C:Golgi membrane"/>
    <property type="evidence" value="ECO:0007669"/>
    <property type="project" value="UniProtKB-SubCell"/>
</dbReference>
<organism evidence="10 11">
    <name type="scientific">Seminavis robusta</name>
    <dbReference type="NCBI Taxonomy" id="568900"/>
    <lineage>
        <taxon>Eukaryota</taxon>
        <taxon>Sar</taxon>
        <taxon>Stramenopiles</taxon>
        <taxon>Ochrophyta</taxon>
        <taxon>Bacillariophyta</taxon>
        <taxon>Bacillariophyceae</taxon>
        <taxon>Bacillariophycidae</taxon>
        <taxon>Naviculales</taxon>
        <taxon>Naviculaceae</taxon>
        <taxon>Seminavis</taxon>
    </lineage>
</organism>